<dbReference type="AlphaFoldDB" id="A0AAV4V5E8"/>
<name>A0AAV4V5E8_9ARAC</name>
<organism evidence="1 2">
    <name type="scientific">Caerostris darwini</name>
    <dbReference type="NCBI Taxonomy" id="1538125"/>
    <lineage>
        <taxon>Eukaryota</taxon>
        <taxon>Metazoa</taxon>
        <taxon>Ecdysozoa</taxon>
        <taxon>Arthropoda</taxon>
        <taxon>Chelicerata</taxon>
        <taxon>Arachnida</taxon>
        <taxon>Araneae</taxon>
        <taxon>Araneomorphae</taxon>
        <taxon>Entelegynae</taxon>
        <taxon>Araneoidea</taxon>
        <taxon>Araneidae</taxon>
        <taxon>Caerostris</taxon>
    </lineage>
</organism>
<evidence type="ECO:0000313" key="1">
    <source>
        <dbReference type="EMBL" id="GIY65351.1"/>
    </source>
</evidence>
<accession>A0AAV4V5E8</accession>
<gene>
    <name evidence="1" type="ORF">CDAR_105191</name>
</gene>
<protein>
    <submittedName>
        <fullName evidence="1">Uncharacterized protein</fullName>
    </submittedName>
</protein>
<dbReference type="Proteomes" id="UP001054837">
    <property type="component" value="Unassembled WGS sequence"/>
</dbReference>
<proteinExistence type="predicted"/>
<comment type="caution">
    <text evidence="1">The sequence shown here is derived from an EMBL/GenBank/DDBJ whole genome shotgun (WGS) entry which is preliminary data.</text>
</comment>
<keyword evidence="2" id="KW-1185">Reference proteome</keyword>
<reference evidence="1 2" key="1">
    <citation type="submission" date="2021-06" db="EMBL/GenBank/DDBJ databases">
        <title>Caerostris darwini draft genome.</title>
        <authorList>
            <person name="Kono N."/>
            <person name="Arakawa K."/>
        </authorList>
    </citation>
    <scope>NUCLEOTIDE SEQUENCE [LARGE SCALE GENOMIC DNA]</scope>
</reference>
<sequence length="161" mass="17962">MFWSLLLSSRHRGVFLLNRSSKCPSYSEWHPLLEHRGRVRMRQMTPPDINNFEVDHDCQLSSYQTVTTTKRRGLNLPEWMMPDGNGLRGRLEVLPLASRKNAAAKITFAALLKSVTEVSTPVCAGFGQGCFGPTERGKSRWDSIAKHLAKGTAPTFGETAS</sequence>
<dbReference type="EMBL" id="BPLQ01012409">
    <property type="protein sequence ID" value="GIY65351.1"/>
    <property type="molecule type" value="Genomic_DNA"/>
</dbReference>
<evidence type="ECO:0000313" key="2">
    <source>
        <dbReference type="Proteomes" id="UP001054837"/>
    </source>
</evidence>